<dbReference type="EMBL" id="KK107186">
    <property type="protein sequence ID" value="EZA55749.1"/>
    <property type="molecule type" value="Genomic_DNA"/>
</dbReference>
<dbReference type="STRING" id="2015173.A0A026WKX1"/>
<name>A0A026WKX1_OOCBI</name>
<dbReference type="InterPro" id="IPR011029">
    <property type="entry name" value="DEATH-like_dom_sf"/>
</dbReference>
<sequence length="299" mass="33415">MSCACVCVNTEIQDLKPAELHTLGIILNYSDSWKKLMVIVPAERNGFKFNNQHVSIIEQATETDDRNAAEIFIDEWSTMGKKAPTLGLLLDLLIKAELFRAADYVSCDILKQEKPKRPDKGPAAPIDISDSFIEKLLEEHQMLQHSVPTDPVMSESNLIFNQEMCLGDKADNGINKTGIINLPDMIDNLLNCGKTRNDLLKSVSDLIKFSTTSTCEAVNNYVEHTFASTPRSDPAKIKKKISDSVEQQSPNVATHYYEYKEVSSQEIPVFLNNYKQSALSSEILNSSNIPLCLKDLSLE</sequence>
<dbReference type="AlphaFoldDB" id="A0A026WKX1"/>
<dbReference type="Gene3D" id="1.10.533.10">
    <property type="entry name" value="Death Domain, Fas"/>
    <property type="match status" value="1"/>
</dbReference>
<proteinExistence type="predicted"/>
<evidence type="ECO:0000313" key="2">
    <source>
        <dbReference type="EMBL" id="EZA55749.1"/>
    </source>
</evidence>
<dbReference type="Pfam" id="PF14786">
    <property type="entry name" value="Death_2"/>
    <property type="match status" value="1"/>
</dbReference>
<accession>A0A026WKX1</accession>
<keyword evidence="3" id="KW-1185">Reference proteome</keyword>
<feature type="domain" description="Tube Death" evidence="1">
    <location>
        <begin position="9"/>
        <end position="128"/>
    </location>
</feature>
<protein>
    <submittedName>
        <fullName evidence="2">Protein Tube</fullName>
    </submittedName>
</protein>
<dbReference type="Proteomes" id="UP000053097">
    <property type="component" value="Unassembled WGS sequence"/>
</dbReference>
<gene>
    <name evidence="2" type="ORF">X777_04144</name>
</gene>
<dbReference type="InterPro" id="IPR029397">
    <property type="entry name" value="Tube_Death"/>
</dbReference>
<dbReference type="SUPFAM" id="SSF47986">
    <property type="entry name" value="DEATH domain"/>
    <property type="match status" value="1"/>
</dbReference>
<dbReference type="OMA" id="EWSTMGR"/>
<evidence type="ECO:0000313" key="3">
    <source>
        <dbReference type="Proteomes" id="UP000053097"/>
    </source>
</evidence>
<reference evidence="2 3" key="1">
    <citation type="journal article" date="2014" name="Curr. Biol.">
        <title>The genome of the clonal raider ant Cerapachys biroi.</title>
        <authorList>
            <person name="Oxley P.R."/>
            <person name="Ji L."/>
            <person name="Fetter-Pruneda I."/>
            <person name="McKenzie S.K."/>
            <person name="Li C."/>
            <person name="Hu H."/>
            <person name="Zhang G."/>
            <person name="Kronauer D.J."/>
        </authorList>
    </citation>
    <scope>NUCLEOTIDE SEQUENCE [LARGE SCALE GENOMIC DNA]</scope>
</reference>
<dbReference type="OrthoDB" id="4062651at2759"/>
<organism evidence="2 3">
    <name type="scientific">Ooceraea biroi</name>
    <name type="common">Clonal raider ant</name>
    <name type="synonym">Cerapachys biroi</name>
    <dbReference type="NCBI Taxonomy" id="2015173"/>
    <lineage>
        <taxon>Eukaryota</taxon>
        <taxon>Metazoa</taxon>
        <taxon>Ecdysozoa</taxon>
        <taxon>Arthropoda</taxon>
        <taxon>Hexapoda</taxon>
        <taxon>Insecta</taxon>
        <taxon>Pterygota</taxon>
        <taxon>Neoptera</taxon>
        <taxon>Endopterygota</taxon>
        <taxon>Hymenoptera</taxon>
        <taxon>Apocrita</taxon>
        <taxon>Aculeata</taxon>
        <taxon>Formicoidea</taxon>
        <taxon>Formicidae</taxon>
        <taxon>Dorylinae</taxon>
        <taxon>Ooceraea</taxon>
    </lineage>
</organism>
<evidence type="ECO:0000259" key="1">
    <source>
        <dbReference type="Pfam" id="PF14786"/>
    </source>
</evidence>